<evidence type="ECO:0000256" key="2">
    <source>
        <dbReference type="ARBA" id="ARBA00022448"/>
    </source>
</evidence>
<feature type="transmembrane region" description="Helical" evidence="10">
    <location>
        <begin position="333"/>
        <end position="352"/>
    </location>
</feature>
<accession>G8QXS1</accession>
<evidence type="ECO:0000256" key="7">
    <source>
        <dbReference type="ARBA" id="ARBA00023065"/>
    </source>
</evidence>
<dbReference type="PIRSF" id="PIRSF006603">
    <property type="entry name" value="DinF"/>
    <property type="match status" value="1"/>
</dbReference>
<feature type="transmembrane region" description="Helical" evidence="10">
    <location>
        <begin position="205"/>
        <end position="230"/>
    </location>
</feature>
<evidence type="ECO:0000256" key="3">
    <source>
        <dbReference type="ARBA" id="ARBA00022449"/>
    </source>
</evidence>
<evidence type="ECO:0000256" key="6">
    <source>
        <dbReference type="ARBA" id="ARBA00022989"/>
    </source>
</evidence>
<reference evidence="11 12" key="1">
    <citation type="submission" date="2011-11" db="EMBL/GenBank/DDBJ databases">
        <title>Complete sequence of Spirochaeta sp. grapes.</title>
        <authorList>
            <consortium name="US DOE Joint Genome Institute"/>
            <person name="Lucas S."/>
            <person name="Han J."/>
            <person name="Lapidus A."/>
            <person name="Cheng J.-F."/>
            <person name="Goodwin L."/>
            <person name="Pitluck S."/>
            <person name="Peters L."/>
            <person name="Ovchinnikova G."/>
            <person name="Munk A.C."/>
            <person name="Detter J.C."/>
            <person name="Han C."/>
            <person name="Tapia R."/>
            <person name="Land M."/>
            <person name="Hauser L."/>
            <person name="Kyrpides N."/>
            <person name="Ivanova N."/>
            <person name="Pagani I."/>
            <person name="Ritalahtilisa K."/>
            <person name="Loeffler F."/>
            <person name="Woyke T."/>
        </authorList>
    </citation>
    <scope>NUCLEOTIDE SEQUENCE [LARGE SCALE GENOMIC DNA]</scope>
    <source>
        <strain evidence="12">ATCC BAA-1885 / DSM 22778 / Grapes</strain>
    </source>
</reference>
<dbReference type="PANTHER" id="PTHR43298:SF2">
    <property type="entry name" value="FMN_FAD EXPORTER YEEO-RELATED"/>
    <property type="match status" value="1"/>
</dbReference>
<evidence type="ECO:0000256" key="9">
    <source>
        <dbReference type="ARBA" id="ARBA00031636"/>
    </source>
</evidence>
<feature type="transmembrane region" description="Helical" evidence="10">
    <location>
        <begin position="405"/>
        <end position="422"/>
    </location>
</feature>
<feature type="transmembrane region" description="Helical" evidence="10">
    <location>
        <begin position="428"/>
        <end position="451"/>
    </location>
</feature>
<keyword evidence="7" id="KW-0406">Ion transport</keyword>
<dbReference type="Proteomes" id="UP000005632">
    <property type="component" value="Chromosome"/>
</dbReference>
<keyword evidence="5 10" id="KW-0812">Transmembrane</keyword>
<dbReference type="HOGENOM" id="CLU_012893_5_3_12"/>
<keyword evidence="3" id="KW-0050">Antiport</keyword>
<feature type="transmembrane region" description="Helical" evidence="10">
    <location>
        <begin position="143"/>
        <end position="161"/>
    </location>
</feature>
<feature type="transmembrane region" description="Helical" evidence="10">
    <location>
        <begin position="62"/>
        <end position="81"/>
    </location>
</feature>
<name>G8QXS1_SPHPG</name>
<gene>
    <name evidence="11" type="ordered locus">SpiGrapes_2965</name>
</gene>
<dbReference type="KEGG" id="sgp:SpiGrapes_2965"/>
<evidence type="ECO:0000256" key="4">
    <source>
        <dbReference type="ARBA" id="ARBA00022475"/>
    </source>
</evidence>
<dbReference type="EMBL" id="CP003155">
    <property type="protein sequence ID" value="AEV30715.1"/>
    <property type="molecule type" value="Genomic_DNA"/>
</dbReference>
<dbReference type="GO" id="GO:0005886">
    <property type="term" value="C:plasma membrane"/>
    <property type="evidence" value="ECO:0007669"/>
    <property type="project" value="UniProtKB-SubCell"/>
</dbReference>
<evidence type="ECO:0000256" key="8">
    <source>
        <dbReference type="ARBA" id="ARBA00023136"/>
    </source>
</evidence>
<keyword evidence="4" id="KW-1003">Cell membrane</keyword>
<dbReference type="OrthoDB" id="62420at2"/>
<dbReference type="CDD" id="cd13137">
    <property type="entry name" value="MATE_NorM_like"/>
    <property type="match status" value="1"/>
</dbReference>
<dbReference type="PANTHER" id="PTHR43298">
    <property type="entry name" value="MULTIDRUG RESISTANCE PROTEIN NORM-RELATED"/>
    <property type="match status" value="1"/>
</dbReference>
<dbReference type="InterPro" id="IPR048279">
    <property type="entry name" value="MdtK-like"/>
</dbReference>
<evidence type="ECO:0000256" key="5">
    <source>
        <dbReference type="ARBA" id="ARBA00022692"/>
    </source>
</evidence>
<dbReference type="eggNOG" id="COG0534">
    <property type="taxonomic scope" value="Bacteria"/>
</dbReference>
<keyword evidence="8 10" id="KW-0472">Membrane</keyword>
<organism evidence="11 12">
    <name type="scientific">Sphaerochaeta pleomorpha (strain ATCC BAA-1885 / DSM 22778 / Grapes)</name>
    <dbReference type="NCBI Taxonomy" id="158190"/>
    <lineage>
        <taxon>Bacteria</taxon>
        <taxon>Pseudomonadati</taxon>
        <taxon>Spirochaetota</taxon>
        <taxon>Spirochaetia</taxon>
        <taxon>Spirochaetales</taxon>
        <taxon>Sphaerochaetaceae</taxon>
        <taxon>Sphaerochaeta</taxon>
    </lineage>
</organism>
<feature type="transmembrane region" description="Helical" evidence="10">
    <location>
        <begin position="372"/>
        <end position="393"/>
    </location>
</feature>
<keyword evidence="6 10" id="KW-1133">Transmembrane helix</keyword>
<evidence type="ECO:0000313" key="11">
    <source>
        <dbReference type="EMBL" id="AEV30715.1"/>
    </source>
</evidence>
<evidence type="ECO:0000256" key="1">
    <source>
        <dbReference type="ARBA" id="ARBA00004651"/>
    </source>
</evidence>
<dbReference type="Pfam" id="PF01554">
    <property type="entry name" value="MatE"/>
    <property type="match status" value="2"/>
</dbReference>
<keyword evidence="2" id="KW-0813">Transport</keyword>
<dbReference type="AlphaFoldDB" id="G8QXS1"/>
<dbReference type="NCBIfam" id="TIGR00797">
    <property type="entry name" value="matE"/>
    <property type="match status" value="1"/>
</dbReference>
<comment type="subcellular location">
    <subcellularLocation>
        <location evidence="1">Cell membrane</location>
        <topology evidence="1">Multi-pass membrane protein</topology>
    </subcellularLocation>
</comment>
<dbReference type="InterPro" id="IPR050222">
    <property type="entry name" value="MATE_MdtK"/>
</dbReference>
<sequence length="461" mass="49987">MQPSTKQLNLLDPTIPARSIIWFLAWPTIVEQILQVTVTYVDSAMVGSLGAEATAAISINNSMIWLVNGWMNAIAIGFSVLMARNIGAGNTVRAKQVVKQSLLASLWYGAFLTALLSVVGLYLPTWLGAAENVRPLAKDYMKFIAIGYIPNLLMIVIGGILRSSGDSRTPLYLNTFNNLLNILLNLFFIFPVVKVGSLSLKGLGMGVGGASLATTLSCTFTAVLLLLSLFRNDRLIKLEIKDWKFDRQIHAQALKLGIPVALERSTLSFGQIVLTKMVSTLGTAALAAHYLANTAESITYLPPSGISTAATTLVAQSLGKGDTTLAKKFADNCVVAGTILMSTMGFFMFLFAPQLMGIFTSDQTVVHLGAKILRIEAFAEPAFGLSLLVFGVLRGAGDMKGPFTISLAGMWLLRLPLAWVLLRTTHLGLQGIWIAMMSDLILRGIISYFRYRGGSWQKAWK</sequence>
<feature type="transmembrane region" description="Helical" evidence="10">
    <location>
        <begin position="20"/>
        <end position="42"/>
    </location>
</feature>
<proteinExistence type="predicted"/>
<dbReference type="GO" id="GO:0042910">
    <property type="term" value="F:xenobiotic transmembrane transporter activity"/>
    <property type="evidence" value="ECO:0007669"/>
    <property type="project" value="InterPro"/>
</dbReference>
<dbReference type="GO" id="GO:0015297">
    <property type="term" value="F:antiporter activity"/>
    <property type="evidence" value="ECO:0007669"/>
    <property type="project" value="UniProtKB-KW"/>
</dbReference>
<dbReference type="RefSeq" id="WP_014271554.1">
    <property type="nucleotide sequence ID" value="NC_016633.1"/>
</dbReference>
<protein>
    <recommendedName>
        <fullName evidence="9">Multidrug-efflux transporter</fullName>
    </recommendedName>
</protein>
<evidence type="ECO:0000313" key="12">
    <source>
        <dbReference type="Proteomes" id="UP000005632"/>
    </source>
</evidence>
<feature type="transmembrane region" description="Helical" evidence="10">
    <location>
        <begin position="102"/>
        <end position="123"/>
    </location>
</feature>
<dbReference type="GO" id="GO:0006811">
    <property type="term" value="P:monoatomic ion transport"/>
    <property type="evidence" value="ECO:0007669"/>
    <property type="project" value="UniProtKB-KW"/>
</dbReference>
<feature type="transmembrane region" description="Helical" evidence="10">
    <location>
        <begin position="173"/>
        <end position="193"/>
    </location>
</feature>
<evidence type="ECO:0000256" key="10">
    <source>
        <dbReference type="SAM" id="Phobius"/>
    </source>
</evidence>
<keyword evidence="12" id="KW-1185">Reference proteome</keyword>
<dbReference type="InterPro" id="IPR002528">
    <property type="entry name" value="MATE_fam"/>
</dbReference>